<dbReference type="STRING" id="428993.SAMN06296058_2453"/>
<evidence type="ECO:0000313" key="4">
    <source>
        <dbReference type="Proteomes" id="UP000190341"/>
    </source>
</evidence>
<dbReference type="InterPro" id="IPR011856">
    <property type="entry name" value="tRNA_endonuc-like_dom_sf"/>
</dbReference>
<dbReference type="Gene3D" id="3.40.1350.10">
    <property type="match status" value="1"/>
</dbReference>
<dbReference type="AlphaFoldDB" id="A0A1T5LGE7"/>
<protein>
    <recommendedName>
        <fullName evidence="2">UPF0102 protein SAMN06296058_2453</fullName>
    </recommendedName>
</protein>
<accession>A0A1T5LGE7</accession>
<dbReference type="NCBIfam" id="NF009150">
    <property type="entry name" value="PRK12497.1-3"/>
    <property type="match status" value="1"/>
</dbReference>
<evidence type="ECO:0000256" key="1">
    <source>
        <dbReference type="ARBA" id="ARBA00006738"/>
    </source>
</evidence>
<keyword evidence="4" id="KW-1185">Reference proteome</keyword>
<proteinExistence type="inferred from homology"/>
<dbReference type="EMBL" id="FUZV01000002">
    <property type="protein sequence ID" value="SKC74904.1"/>
    <property type="molecule type" value="Genomic_DNA"/>
</dbReference>
<comment type="similarity">
    <text evidence="1 2">Belongs to the UPF0102 family.</text>
</comment>
<keyword evidence="3" id="KW-0255">Endonuclease</keyword>
<organism evidence="3 4">
    <name type="scientific">Pseudoxanthomonas indica</name>
    <dbReference type="NCBI Taxonomy" id="428993"/>
    <lineage>
        <taxon>Bacteria</taxon>
        <taxon>Pseudomonadati</taxon>
        <taxon>Pseudomonadota</taxon>
        <taxon>Gammaproteobacteria</taxon>
        <taxon>Lysobacterales</taxon>
        <taxon>Lysobacteraceae</taxon>
        <taxon>Pseudoxanthomonas</taxon>
    </lineage>
</organism>
<reference evidence="3 4" key="1">
    <citation type="submission" date="2017-02" db="EMBL/GenBank/DDBJ databases">
        <authorList>
            <person name="Peterson S.W."/>
        </authorList>
    </citation>
    <scope>NUCLEOTIDE SEQUENCE [LARGE SCALE GENOMIC DNA]</scope>
    <source>
        <strain evidence="3 4">P15</strain>
    </source>
</reference>
<keyword evidence="3" id="KW-0378">Hydrolase</keyword>
<dbReference type="NCBIfam" id="TIGR00252">
    <property type="entry name" value="YraN family protein"/>
    <property type="match status" value="1"/>
</dbReference>
<dbReference type="RefSeq" id="WP_079724811.1">
    <property type="nucleotide sequence ID" value="NZ_BMCL01000001.1"/>
</dbReference>
<evidence type="ECO:0000256" key="2">
    <source>
        <dbReference type="HAMAP-Rule" id="MF_00048"/>
    </source>
</evidence>
<dbReference type="PANTHER" id="PTHR34039">
    <property type="entry name" value="UPF0102 PROTEIN YRAN"/>
    <property type="match status" value="1"/>
</dbReference>
<dbReference type="HAMAP" id="MF_00048">
    <property type="entry name" value="UPF0102"/>
    <property type="match status" value="1"/>
</dbReference>
<dbReference type="InterPro" id="IPR011335">
    <property type="entry name" value="Restrct_endonuc-II-like"/>
</dbReference>
<name>A0A1T5LGE7_9GAMM</name>
<dbReference type="InterPro" id="IPR003509">
    <property type="entry name" value="UPF0102_YraN-like"/>
</dbReference>
<keyword evidence="3" id="KW-0540">Nuclease</keyword>
<dbReference type="SUPFAM" id="SSF52980">
    <property type="entry name" value="Restriction endonuclease-like"/>
    <property type="match status" value="1"/>
</dbReference>
<dbReference type="GO" id="GO:0003676">
    <property type="term" value="F:nucleic acid binding"/>
    <property type="evidence" value="ECO:0007669"/>
    <property type="project" value="InterPro"/>
</dbReference>
<dbReference type="PANTHER" id="PTHR34039:SF1">
    <property type="entry name" value="UPF0102 PROTEIN YRAN"/>
    <property type="match status" value="1"/>
</dbReference>
<evidence type="ECO:0000313" key="3">
    <source>
        <dbReference type="EMBL" id="SKC74904.1"/>
    </source>
</evidence>
<dbReference type="GO" id="GO:0004519">
    <property type="term" value="F:endonuclease activity"/>
    <property type="evidence" value="ECO:0007669"/>
    <property type="project" value="UniProtKB-KW"/>
</dbReference>
<dbReference type="Pfam" id="PF02021">
    <property type="entry name" value="UPF0102"/>
    <property type="match status" value="1"/>
</dbReference>
<gene>
    <name evidence="3" type="ORF">SAMN06296058_2453</name>
</gene>
<sequence length="123" mass="13901">MAVDRRARGAAVEQAALQYLLDAGLRQIARNVAMRLGELDLVMHDGQSLVFVEVRYRGNAGFGGGAESVDWSKQRRIVRAAELFLLRNRQWNESPCRFDIVEADGDPDAPRLNWIRDAFRADD</sequence>
<dbReference type="OrthoDB" id="9794876at2"/>
<dbReference type="Proteomes" id="UP000190341">
    <property type="component" value="Unassembled WGS sequence"/>
</dbReference>